<accession>A0ABW6D9V1</accession>
<dbReference type="PANTHER" id="PTHR43766:SF1">
    <property type="entry name" value="TRYPTOPHAN--TRNA LIGASE, MITOCHONDRIAL"/>
    <property type="match status" value="1"/>
</dbReference>
<dbReference type="CDD" id="cd00806">
    <property type="entry name" value="TrpRS_core"/>
    <property type="match status" value="1"/>
</dbReference>
<evidence type="ECO:0000256" key="4">
    <source>
        <dbReference type="ARBA" id="ARBA00022741"/>
    </source>
</evidence>
<keyword evidence="5 9" id="KW-0067">ATP-binding</keyword>
<dbReference type="InterPro" id="IPR050203">
    <property type="entry name" value="Trp-tRNA_synthetase"/>
</dbReference>
<protein>
    <recommendedName>
        <fullName evidence="2 8">Tryptophan--tRNA ligase</fullName>
        <ecNumber evidence="2 8">6.1.1.2</ecNumber>
    </recommendedName>
</protein>
<evidence type="ECO:0000256" key="8">
    <source>
        <dbReference type="NCBIfam" id="TIGR00233"/>
    </source>
</evidence>
<dbReference type="EC" id="6.1.1.2" evidence="2 8"/>
<dbReference type="Proteomes" id="UP001598138">
    <property type="component" value="Unassembled WGS sequence"/>
</dbReference>
<evidence type="ECO:0000313" key="11">
    <source>
        <dbReference type="Proteomes" id="UP001598138"/>
    </source>
</evidence>
<dbReference type="SUPFAM" id="SSF52374">
    <property type="entry name" value="Nucleotidylyl transferase"/>
    <property type="match status" value="1"/>
</dbReference>
<dbReference type="PRINTS" id="PR01039">
    <property type="entry name" value="TRNASYNTHTRP"/>
</dbReference>
<evidence type="ECO:0000256" key="3">
    <source>
        <dbReference type="ARBA" id="ARBA00022598"/>
    </source>
</evidence>
<keyword evidence="11" id="KW-1185">Reference proteome</keyword>
<proteinExistence type="inferred from homology"/>
<sequence>MMRILTGIQSSGKPHLGNILGAILPAIELSKKPGNESFLFIADLHTLTSLRDGEQIRSNTLSIAAAWLAFGFDTDKNYFYRQSKLAAYHTELMWYLNCITPFPMLANAHSFKDKSAQMAQVNAGLFTYPVLQAADILLYDAELIPVGKDQRQHIEMTRDIAGTFNRMAQKDIFVIPEAAINESVMTIPGVDGNKMSKSLNNYIDIFLPEKDLLKQIKKIESDSTPLEDPKDPATDITFKLFSLLASPEETAEMHANYIQGGYGYGHAKQALHEMMLRYFKDAREKFDFYINNPDVIEEKLAEGERKVEPIAKQTLGRAREHFKF</sequence>
<evidence type="ECO:0000313" key="10">
    <source>
        <dbReference type="EMBL" id="MFD3393682.1"/>
    </source>
</evidence>
<comment type="similarity">
    <text evidence="1 9">Belongs to the class-I aminoacyl-tRNA synthetase family.</text>
</comment>
<dbReference type="InterPro" id="IPR014729">
    <property type="entry name" value="Rossmann-like_a/b/a_fold"/>
</dbReference>
<dbReference type="InterPro" id="IPR002305">
    <property type="entry name" value="aa-tRNA-synth_Ic"/>
</dbReference>
<organism evidence="10 11">
    <name type="scientific">Aquirufa avitistagni</name>
    <dbReference type="NCBI Taxonomy" id="3104728"/>
    <lineage>
        <taxon>Bacteria</taxon>
        <taxon>Pseudomonadati</taxon>
        <taxon>Bacteroidota</taxon>
        <taxon>Cytophagia</taxon>
        <taxon>Cytophagales</taxon>
        <taxon>Flectobacillaceae</taxon>
        <taxon>Aquirufa</taxon>
    </lineage>
</organism>
<keyword evidence="6 9" id="KW-0648">Protein biosynthesis</keyword>
<dbReference type="RefSeq" id="WP_377983007.1">
    <property type="nucleotide sequence ID" value="NZ_JBBKXZ010000001.1"/>
</dbReference>
<dbReference type="Gene3D" id="1.10.240.10">
    <property type="entry name" value="Tyrosyl-Transfer RNA Synthetase"/>
    <property type="match status" value="1"/>
</dbReference>
<dbReference type="GO" id="GO:0004830">
    <property type="term" value="F:tryptophan-tRNA ligase activity"/>
    <property type="evidence" value="ECO:0007669"/>
    <property type="project" value="UniProtKB-EC"/>
</dbReference>
<dbReference type="Pfam" id="PF00579">
    <property type="entry name" value="tRNA-synt_1b"/>
    <property type="match status" value="1"/>
</dbReference>
<reference evidence="10 11" key="1">
    <citation type="submission" date="2024-03" db="EMBL/GenBank/DDBJ databases">
        <title>Aquirufa genome sequencing.</title>
        <authorList>
            <person name="Pitt A."/>
            <person name="Hahn M.W."/>
        </authorList>
    </citation>
    <scope>NUCLEOTIDE SEQUENCE [LARGE SCALE GENOMIC DNA]</scope>
    <source>
        <strain evidence="10 11">OSTEICH-129V</strain>
    </source>
</reference>
<evidence type="ECO:0000256" key="9">
    <source>
        <dbReference type="RuleBase" id="RU363036"/>
    </source>
</evidence>
<dbReference type="Gene3D" id="3.40.50.620">
    <property type="entry name" value="HUPs"/>
    <property type="match status" value="1"/>
</dbReference>
<dbReference type="EMBL" id="JBBKXZ010000001">
    <property type="protein sequence ID" value="MFD3393682.1"/>
    <property type="molecule type" value="Genomic_DNA"/>
</dbReference>
<evidence type="ECO:0000256" key="5">
    <source>
        <dbReference type="ARBA" id="ARBA00022840"/>
    </source>
</evidence>
<keyword evidence="4 9" id="KW-0547">Nucleotide-binding</keyword>
<evidence type="ECO:0000256" key="2">
    <source>
        <dbReference type="ARBA" id="ARBA00013161"/>
    </source>
</evidence>
<name>A0ABW6D9V1_9BACT</name>
<keyword evidence="3 9" id="KW-0436">Ligase</keyword>
<evidence type="ECO:0000256" key="7">
    <source>
        <dbReference type="ARBA" id="ARBA00023146"/>
    </source>
</evidence>
<evidence type="ECO:0000256" key="1">
    <source>
        <dbReference type="ARBA" id="ARBA00005594"/>
    </source>
</evidence>
<dbReference type="NCBIfam" id="TIGR00233">
    <property type="entry name" value="trpS"/>
    <property type="match status" value="1"/>
</dbReference>
<gene>
    <name evidence="10" type="primary">trpS</name>
    <name evidence="10" type="ORF">U0R10_03520</name>
</gene>
<dbReference type="InterPro" id="IPR002306">
    <property type="entry name" value="Trp-tRNA-ligase"/>
</dbReference>
<evidence type="ECO:0000256" key="6">
    <source>
        <dbReference type="ARBA" id="ARBA00022917"/>
    </source>
</evidence>
<comment type="caution">
    <text evidence="10">The sequence shown here is derived from an EMBL/GenBank/DDBJ whole genome shotgun (WGS) entry which is preliminary data.</text>
</comment>
<keyword evidence="7 9" id="KW-0030">Aminoacyl-tRNA synthetase</keyword>
<dbReference type="PANTHER" id="PTHR43766">
    <property type="entry name" value="TRYPTOPHAN--TRNA LIGASE, MITOCHONDRIAL"/>
    <property type="match status" value="1"/>
</dbReference>